<feature type="domain" description="Aldehyde dehydrogenase" evidence="2">
    <location>
        <begin position="30"/>
        <end position="483"/>
    </location>
</feature>
<dbReference type="InterPro" id="IPR029510">
    <property type="entry name" value="Ald_DH_CS_GLU"/>
</dbReference>
<dbReference type="AlphaFoldDB" id="A0A6J7JQ89"/>
<dbReference type="PROSITE" id="PS00687">
    <property type="entry name" value="ALDEHYDE_DEHYDR_GLU"/>
    <property type="match status" value="1"/>
</dbReference>
<dbReference type="InterPro" id="IPR016162">
    <property type="entry name" value="Ald_DH_N"/>
</dbReference>
<accession>A0A6J7JQ89</accession>
<dbReference type="SUPFAM" id="SSF53720">
    <property type="entry name" value="ALDH-like"/>
    <property type="match status" value="1"/>
</dbReference>
<dbReference type="FunFam" id="3.40.309.10:FF:000009">
    <property type="entry name" value="Aldehyde dehydrogenase A"/>
    <property type="match status" value="1"/>
</dbReference>
<evidence type="ECO:0000259" key="2">
    <source>
        <dbReference type="Pfam" id="PF00171"/>
    </source>
</evidence>
<dbReference type="Pfam" id="PF00171">
    <property type="entry name" value="Aldedh"/>
    <property type="match status" value="1"/>
</dbReference>
<dbReference type="InterPro" id="IPR016161">
    <property type="entry name" value="Ald_DH/histidinol_DH"/>
</dbReference>
<evidence type="ECO:0000313" key="3">
    <source>
        <dbReference type="EMBL" id="CAB4944819.1"/>
    </source>
</evidence>
<keyword evidence="1" id="KW-0560">Oxidoreductase</keyword>
<dbReference type="InterPro" id="IPR015590">
    <property type="entry name" value="Aldehyde_DH_dom"/>
</dbReference>
<gene>
    <name evidence="3" type="ORF">UFOPK3772_01162</name>
</gene>
<dbReference type="Gene3D" id="3.40.605.10">
    <property type="entry name" value="Aldehyde Dehydrogenase, Chain A, domain 1"/>
    <property type="match status" value="1"/>
</dbReference>
<name>A0A6J7JQ89_9ZZZZ</name>
<proteinExistence type="predicted"/>
<organism evidence="3">
    <name type="scientific">freshwater metagenome</name>
    <dbReference type="NCBI Taxonomy" id="449393"/>
    <lineage>
        <taxon>unclassified sequences</taxon>
        <taxon>metagenomes</taxon>
        <taxon>ecological metagenomes</taxon>
    </lineage>
</organism>
<sequence length="519" mass="56326">MTVQVTSIDPAVIERLLGRAVLGDAALTRVVLAPFTGEPLYSLPLSGGPEVLRAAEGARRAQVEWAARPVRERCRIVLAFHDLVLKRRDTALDIVQLETGKARRDAMEELLDVLVTARHYGRDARRLLRPIRHRGVFPLMVGVQELHHPRGLIGVLAPWNYPLTLAVSDAIPALLAGNAVILKPDVQTTLTALWAIDLLIEAGVPAELIPVVTGEGPEVGPFVIEEVDYVMFTGSTRVGREVARRCGERLIGHSMELGGKNAMIVRADADIEQASEIAVRSSFSNSGQLCISMERIYVHERVYEAFAAAFVRRIAAMTMKPGVGWGADMGSLISAAQVDRVLGHISDATGRGARVLAGGRHRPDIGPYYVEPTVLENVTMQMSLCDEETFGPVVALYQVASDEEAITEANASSYGLNAAVVTRDHRQGRRIAARLRAGTVNVNEGYAAAWGSTRAPMGGMGESGMGRRHGDEGLLKYTEPQTVAHQRFLGFGAPFGWSDERWGETLVWAVGALKRLGLK</sequence>
<dbReference type="PANTHER" id="PTHR11699">
    <property type="entry name" value="ALDEHYDE DEHYDROGENASE-RELATED"/>
    <property type="match status" value="1"/>
</dbReference>
<dbReference type="Gene3D" id="3.40.309.10">
    <property type="entry name" value="Aldehyde Dehydrogenase, Chain A, domain 2"/>
    <property type="match status" value="1"/>
</dbReference>
<evidence type="ECO:0000256" key="1">
    <source>
        <dbReference type="ARBA" id="ARBA00023002"/>
    </source>
</evidence>
<dbReference type="EMBL" id="CAFBNE010000029">
    <property type="protein sequence ID" value="CAB4944819.1"/>
    <property type="molecule type" value="Genomic_DNA"/>
</dbReference>
<dbReference type="InterPro" id="IPR016163">
    <property type="entry name" value="Ald_DH_C"/>
</dbReference>
<reference evidence="3" key="1">
    <citation type="submission" date="2020-05" db="EMBL/GenBank/DDBJ databases">
        <authorList>
            <person name="Chiriac C."/>
            <person name="Salcher M."/>
            <person name="Ghai R."/>
            <person name="Kavagutti S V."/>
        </authorList>
    </citation>
    <scope>NUCLEOTIDE SEQUENCE</scope>
</reference>
<dbReference type="GO" id="GO:0016620">
    <property type="term" value="F:oxidoreductase activity, acting on the aldehyde or oxo group of donors, NAD or NADP as acceptor"/>
    <property type="evidence" value="ECO:0007669"/>
    <property type="project" value="InterPro"/>
</dbReference>
<dbReference type="NCBIfam" id="NF006916">
    <property type="entry name" value="PRK09407.1"/>
    <property type="match status" value="1"/>
</dbReference>
<protein>
    <submittedName>
        <fullName evidence="3">Unannotated protein</fullName>
    </submittedName>
</protein>